<evidence type="ECO:0000313" key="2">
    <source>
        <dbReference type="EMBL" id="RKT67745.1"/>
    </source>
</evidence>
<keyword evidence="3" id="KW-1185">Reference proteome</keyword>
<feature type="chain" id="PRO_5019731358" description="Small secreted domain DUF320" evidence="1">
    <location>
        <begin position="25"/>
        <end position="59"/>
    </location>
</feature>
<sequence>MRTVGKLVVATAAALLLAAPVANAAPAGGLPTGGLPGAGNLLAPVTQLISPLLGGGIGG</sequence>
<comment type="caution">
    <text evidence="2">The sequence shown here is derived from an EMBL/GenBank/DDBJ whole genome shotgun (WGS) entry which is preliminary data.</text>
</comment>
<keyword evidence="1" id="KW-0732">Signal</keyword>
<evidence type="ECO:0008006" key="4">
    <source>
        <dbReference type="Google" id="ProtNLM"/>
    </source>
</evidence>
<evidence type="ECO:0000256" key="1">
    <source>
        <dbReference type="SAM" id="SignalP"/>
    </source>
</evidence>
<accession>A0A495X3E9</accession>
<dbReference type="AlphaFoldDB" id="A0A495X3E9"/>
<gene>
    <name evidence="2" type="ORF">DFJ66_0921</name>
</gene>
<protein>
    <recommendedName>
        <fullName evidence="4">Small secreted domain DUF320</fullName>
    </recommendedName>
</protein>
<dbReference type="RefSeq" id="WP_121218250.1">
    <property type="nucleotide sequence ID" value="NZ_JBIUBA010000062.1"/>
</dbReference>
<dbReference type="Proteomes" id="UP000272729">
    <property type="component" value="Unassembled WGS sequence"/>
</dbReference>
<proteinExistence type="predicted"/>
<evidence type="ECO:0000313" key="3">
    <source>
        <dbReference type="Proteomes" id="UP000272729"/>
    </source>
</evidence>
<organism evidence="2 3">
    <name type="scientific">Saccharothrix variisporea</name>
    <dbReference type="NCBI Taxonomy" id="543527"/>
    <lineage>
        <taxon>Bacteria</taxon>
        <taxon>Bacillati</taxon>
        <taxon>Actinomycetota</taxon>
        <taxon>Actinomycetes</taxon>
        <taxon>Pseudonocardiales</taxon>
        <taxon>Pseudonocardiaceae</taxon>
        <taxon>Saccharothrix</taxon>
    </lineage>
</organism>
<name>A0A495X3E9_9PSEU</name>
<dbReference type="EMBL" id="RBXR01000001">
    <property type="protein sequence ID" value="RKT67745.1"/>
    <property type="molecule type" value="Genomic_DNA"/>
</dbReference>
<reference evidence="2 3" key="1">
    <citation type="submission" date="2018-10" db="EMBL/GenBank/DDBJ databases">
        <title>Sequencing the genomes of 1000 actinobacteria strains.</title>
        <authorList>
            <person name="Klenk H.-P."/>
        </authorList>
    </citation>
    <scope>NUCLEOTIDE SEQUENCE [LARGE SCALE GENOMIC DNA]</scope>
    <source>
        <strain evidence="2 3">DSM 43911</strain>
    </source>
</reference>
<feature type="signal peptide" evidence="1">
    <location>
        <begin position="1"/>
        <end position="24"/>
    </location>
</feature>